<organism evidence="1 2">
    <name type="scientific">Trichinella zimbabwensis</name>
    <dbReference type="NCBI Taxonomy" id="268475"/>
    <lineage>
        <taxon>Eukaryota</taxon>
        <taxon>Metazoa</taxon>
        <taxon>Ecdysozoa</taxon>
        <taxon>Nematoda</taxon>
        <taxon>Enoplea</taxon>
        <taxon>Dorylaimia</taxon>
        <taxon>Trichinellida</taxon>
        <taxon>Trichinellidae</taxon>
        <taxon>Trichinella</taxon>
    </lineage>
</organism>
<accession>A0A0V1HW50</accession>
<evidence type="ECO:0000313" key="2">
    <source>
        <dbReference type="Proteomes" id="UP000055024"/>
    </source>
</evidence>
<evidence type="ECO:0000313" key="1">
    <source>
        <dbReference type="EMBL" id="KRZ15000.1"/>
    </source>
</evidence>
<comment type="caution">
    <text evidence="1">The sequence shown here is derived from an EMBL/GenBank/DDBJ whole genome shotgun (WGS) entry which is preliminary data.</text>
</comment>
<sequence length="116" mass="13418">MRANGLTMLKQSLEKRQATKRNKLGARGNERCVSLIATVNHFHFHVFHLLLEQIFLIKTSLYHIFLINSNGYLDNLGALEIQIIQIYSSLIDARLETMIQVHFLLHSIVIKVYSKI</sequence>
<keyword evidence="2" id="KW-1185">Reference proteome</keyword>
<gene>
    <name evidence="1" type="ORF">T11_15737</name>
</gene>
<dbReference type="AlphaFoldDB" id="A0A0V1HW50"/>
<dbReference type="EMBL" id="JYDP01000020">
    <property type="protein sequence ID" value="KRZ15000.1"/>
    <property type="molecule type" value="Genomic_DNA"/>
</dbReference>
<dbReference type="Proteomes" id="UP000055024">
    <property type="component" value="Unassembled WGS sequence"/>
</dbReference>
<reference evidence="1 2" key="1">
    <citation type="submission" date="2015-01" db="EMBL/GenBank/DDBJ databases">
        <title>Evolution of Trichinella species and genotypes.</title>
        <authorList>
            <person name="Korhonen P.K."/>
            <person name="Edoardo P."/>
            <person name="Giuseppe L.R."/>
            <person name="Gasser R.B."/>
        </authorList>
    </citation>
    <scope>NUCLEOTIDE SEQUENCE [LARGE SCALE GENOMIC DNA]</scope>
    <source>
        <strain evidence="1">ISS1029</strain>
    </source>
</reference>
<protein>
    <submittedName>
        <fullName evidence="1">Uncharacterized protein</fullName>
    </submittedName>
</protein>
<proteinExistence type="predicted"/>
<name>A0A0V1HW50_9BILA</name>